<dbReference type="InterPro" id="IPR005121">
    <property type="entry name" value="Fdx_antiC-bd"/>
</dbReference>
<keyword evidence="8 15" id="KW-0547">Nucleotide-binding</keyword>
<keyword evidence="10 15" id="KW-0460">Magnesium</keyword>
<dbReference type="PANTHER" id="PTHR10947:SF0">
    <property type="entry name" value="PHENYLALANINE--TRNA LIGASE BETA SUBUNIT"/>
    <property type="match status" value="1"/>
</dbReference>
<feature type="domain" description="B5" evidence="20">
    <location>
        <begin position="439"/>
        <end position="519"/>
    </location>
</feature>
<dbReference type="GO" id="GO:0006432">
    <property type="term" value="P:phenylalanyl-tRNA aminoacylation"/>
    <property type="evidence" value="ECO:0007669"/>
    <property type="project" value="UniProtKB-UniRule"/>
</dbReference>
<dbReference type="Pfam" id="PF17759">
    <property type="entry name" value="tRNA_synthFbeta"/>
    <property type="match status" value="1"/>
</dbReference>
<dbReference type="GO" id="GO:0000049">
    <property type="term" value="F:tRNA binding"/>
    <property type="evidence" value="ECO:0007669"/>
    <property type="project" value="UniProtKB-UniRule"/>
</dbReference>
<comment type="cofactor">
    <cofactor evidence="15">
        <name>Mg(2+)</name>
        <dbReference type="ChEBI" id="CHEBI:18420"/>
    </cofactor>
    <text evidence="15">Binds 2 magnesium ions per tetramer.</text>
</comment>
<evidence type="ECO:0000259" key="18">
    <source>
        <dbReference type="PROSITE" id="PS50886"/>
    </source>
</evidence>
<evidence type="ECO:0000256" key="4">
    <source>
        <dbReference type="ARBA" id="ARBA00022490"/>
    </source>
</evidence>
<accession>A0AAC9HS33</accession>
<dbReference type="Pfam" id="PF03484">
    <property type="entry name" value="B5"/>
    <property type="match status" value="1"/>
</dbReference>
<dbReference type="HAMAP" id="MF_00283">
    <property type="entry name" value="Phe_tRNA_synth_beta1"/>
    <property type="match status" value="1"/>
</dbReference>
<evidence type="ECO:0000256" key="14">
    <source>
        <dbReference type="ARBA" id="ARBA00049255"/>
    </source>
</evidence>
<comment type="similarity">
    <text evidence="2 15">Belongs to the phenylalanyl-tRNA synthetase beta subunit family. Type 1 subfamily.</text>
</comment>
<dbReference type="InterPro" id="IPR002547">
    <property type="entry name" value="tRNA-bd_dom"/>
</dbReference>
<dbReference type="CDD" id="cd00769">
    <property type="entry name" value="PheRS_beta_core"/>
    <property type="match status" value="1"/>
</dbReference>
<evidence type="ECO:0000256" key="6">
    <source>
        <dbReference type="ARBA" id="ARBA00022598"/>
    </source>
</evidence>
<keyword evidence="11 16" id="KW-0694">RNA-binding</keyword>
<dbReference type="KEGG" id="ahm:TL08_18155"/>
<dbReference type="RefSeq" id="WP_069850636.1">
    <property type="nucleotide sequence ID" value="NZ_CP014859.1"/>
</dbReference>
<evidence type="ECO:0000256" key="3">
    <source>
        <dbReference type="ARBA" id="ARBA00011209"/>
    </source>
</evidence>
<dbReference type="EC" id="6.1.1.20" evidence="15"/>
<gene>
    <name evidence="15" type="primary">pheT</name>
    <name evidence="21" type="ORF">TL08_18155</name>
</gene>
<evidence type="ECO:0000256" key="11">
    <source>
        <dbReference type="ARBA" id="ARBA00022884"/>
    </source>
</evidence>
<feature type="domain" description="FDX-ACB" evidence="19">
    <location>
        <begin position="767"/>
        <end position="860"/>
    </location>
</feature>
<dbReference type="PROSITE" id="PS50886">
    <property type="entry name" value="TRBD"/>
    <property type="match status" value="1"/>
</dbReference>
<evidence type="ECO:0000256" key="15">
    <source>
        <dbReference type="HAMAP-Rule" id="MF_00283"/>
    </source>
</evidence>
<dbReference type="SUPFAM" id="SSF54991">
    <property type="entry name" value="Anticodon-binding domain of PheRS"/>
    <property type="match status" value="1"/>
</dbReference>
<dbReference type="SUPFAM" id="SSF56037">
    <property type="entry name" value="PheT/TilS domain"/>
    <property type="match status" value="1"/>
</dbReference>
<dbReference type="FunFam" id="3.30.70.380:FF:000001">
    <property type="entry name" value="Phenylalanine--tRNA ligase beta subunit"/>
    <property type="match status" value="1"/>
</dbReference>
<dbReference type="AlphaFoldDB" id="A0AAC9HS33"/>
<dbReference type="InterPro" id="IPR033714">
    <property type="entry name" value="tRNA_bind_bactPheRS"/>
</dbReference>
<evidence type="ECO:0000313" key="21">
    <source>
        <dbReference type="EMBL" id="AOS64428.1"/>
    </source>
</evidence>
<reference evidence="22" key="1">
    <citation type="submission" date="2016-03" db="EMBL/GenBank/DDBJ databases">
        <title>Complete genome sequence of the type strain Actinoalloteichus hymeniacidonis DSM 45092.</title>
        <authorList>
            <person name="Schaffert L."/>
            <person name="Albersmeier A."/>
            <person name="Winkler A."/>
            <person name="Kalinowski J."/>
            <person name="Zotchev S."/>
            <person name="Ruckert C."/>
        </authorList>
    </citation>
    <scope>NUCLEOTIDE SEQUENCE [LARGE SCALE GENOMIC DNA]</scope>
    <source>
        <strain evidence="22">HPA177(T) (DSM 45092(T))</strain>
    </source>
</reference>
<protein>
    <recommendedName>
        <fullName evidence="15">Phenylalanine--tRNA ligase beta subunit</fullName>
        <ecNumber evidence="15">6.1.1.20</ecNumber>
    </recommendedName>
    <alternativeName>
        <fullName evidence="15">Phenylalanyl-tRNA synthetase beta subunit</fullName>
        <shortName evidence="15">PheRS</shortName>
    </alternativeName>
</protein>
<dbReference type="SUPFAM" id="SSF50249">
    <property type="entry name" value="Nucleic acid-binding proteins"/>
    <property type="match status" value="1"/>
</dbReference>
<dbReference type="Gene3D" id="3.30.56.10">
    <property type="match status" value="3"/>
</dbReference>
<keyword evidence="4 15" id="KW-0963">Cytoplasm</keyword>
<dbReference type="SMART" id="SM00874">
    <property type="entry name" value="B5"/>
    <property type="match status" value="1"/>
</dbReference>
<comment type="subunit">
    <text evidence="3 15">Tetramer of two alpha and two beta subunits.</text>
</comment>
<organism evidence="21 22">
    <name type="scientific">Actinoalloteichus hymeniacidonis</name>
    <dbReference type="NCBI Taxonomy" id="340345"/>
    <lineage>
        <taxon>Bacteria</taxon>
        <taxon>Bacillati</taxon>
        <taxon>Actinomycetota</taxon>
        <taxon>Actinomycetes</taxon>
        <taxon>Pseudonocardiales</taxon>
        <taxon>Pseudonocardiaceae</taxon>
        <taxon>Actinoalloteichus</taxon>
    </lineage>
</organism>
<dbReference type="SUPFAM" id="SSF46955">
    <property type="entry name" value="Putative DNA-binding domain"/>
    <property type="match status" value="1"/>
</dbReference>
<dbReference type="Gene3D" id="3.30.930.10">
    <property type="entry name" value="Bira Bifunctional Protein, Domain 2"/>
    <property type="match status" value="1"/>
</dbReference>
<evidence type="ECO:0000256" key="1">
    <source>
        <dbReference type="ARBA" id="ARBA00004496"/>
    </source>
</evidence>
<proteinExistence type="inferred from homology"/>
<dbReference type="InterPro" id="IPR005146">
    <property type="entry name" value="B3/B4_tRNA-bd"/>
</dbReference>
<feature type="compositionally biased region" description="Low complexity" evidence="17">
    <location>
        <begin position="80"/>
        <end position="89"/>
    </location>
</feature>
<dbReference type="CDD" id="cd02796">
    <property type="entry name" value="tRNA_bind_bactPheRS"/>
    <property type="match status" value="1"/>
</dbReference>
<dbReference type="Gene3D" id="3.50.40.10">
    <property type="entry name" value="Phenylalanyl-trna Synthetase, Chain B, domain 3"/>
    <property type="match status" value="1"/>
</dbReference>
<dbReference type="GO" id="GO:0005524">
    <property type="term" value="F:ATP binding"/>
    <property type="evidence" value="ECO:0007669"/>
    <property type="project" value="UniProtKB-UniRule"/>
</dbReference>
<feature type="binding site" evidence="15">
    <location>
        <position position="497"/>
    </location>
    <ligand>
        <name>Mg(2+)</name>
        <dbReference type="ChEBI" id="CHEBI:18420"/>
        <note>shared with alpha subunit</note>
    </ligand>
</feature>
<dbReference type="InterPro" id="IPR004532">
    <property type="entry name" value="Phe-tRNA-ligase_IIc_bsu_bact"/>
</dbReference>
<dbReference type="InterPro" id="IPR005147">
    <property type="entry name" value="tRNA_synthase_B5-dom"/>
</dbReference>
<feature type="region of interest" description="Disordered" evidence="17">
    <location>
        <begin position="79"/>
        <end position="110"/>
    </location>
</feature>
<dbReference type="GO" id="GO:0009328">
    <property type="term" value="C:phenylalanine-tRNA ligase complex"/>
    <property type="evidence" value="ECO:0007669"/>
    <property type="project" value="TreeGrafter"/>
</dbReference>
<feature type="binding site" evidence="15">
    <location>
        <position position="503"/>
    </location>
    <ligand>
        <name>Mg(2+)</name>
        <dbReference type="ChEBI" id="CHEBI:18420"/>
        <note>shared with alpha subunit</note>
    </ligand>
</feature>
<dbReference type="PROSITE" id="PS51483">
    <property type="entry name" value="B5"/>
    <property type="match status" value="1"/>
</dbReference>
<dbReference type="SMART" id="SM00896">
    <property type="entry name" value="FDX-ACB"/>
    <property type="match status" value="1"/>
</dbReference>
<dbReference type="Proteomes" id="UP000095210">
    <property type="component" value="Chromosome"/>
</dbReference>
<dbReference type="GO" id="GO:0000287">
    <property type="term" value="F:magnesium ion binding"/>
    <property type="evidence" value="ECO:0007669"/>
    <property type="project" value="UniProtKB-UniRule"/>
</dbReference>
<keyword evidence="5 16" id="KW-0820">tRNA-binding</keyword>
<feature type="binding site" evidence="15">
    <location>
        <position position="507"/>
    </location>
    <ligand>
        <name>Mg(2+)</name>
        <dbReference type="ChEBI" id="CHEBI:18420"/>
        <note>shared with alpha subunit</note>
    </ligand>
</feature>
<dbReference type="InterPro" id="IPR020825">
    <property type="entry name" value="Phe-tRNA_synthase-like_B3/B4"/>
</dbReference>
<evidence type="ECO:0000256" key="13">
    <source>
        <dbReference type="ARBA" id="ARBA00023146"/>
    </source>
</evidence>
<feature type="domain" description="TRNA-binding" evidence="18">
    <location>
        <begin position="77"/>
        <end position="188"/>
    </location>
</feature>
<dbReference type="Pfam" id="PF03147">
    <property type="entry name" value="FDX-ACB"/>
    <property type="match status" value="1"/>
</dbReference>
<evidence type="ECO:0000256" key="17">
    <source>
        <dbReference type="SAM" id="MobiDB-lite"/>
    </source>
</evidence>
<dbReference type="EMBL" id="CP014859">
    <property type="protein sequence ID" value="AOS64428.1"/>
    <property type="molecule type" value="Genomic_DNA"/>
</dbReference>
<evidence type="ECO:0000313" key="22">
    <source>
        <dbReference type="Proteomes" id="UP000095210"/>
    </source>
</evidence>
<dbReference type="PANTHER" id="PTHR10947">
    <property type="entry name" value="PHENYLALANYL-TRNA SYNTHETASE BETA CHAIN AND LEUCINE-RICH REPEAT-CONTAINING PROTEIN 47"/>
    <property type="match status" value="1"/>
</dbReference>
<dbReference type="InterPro" id="IPR036690">
    <property type="entry name" value="Fdx_antiC-bd_sf"/>
</dbReference>
<dbReference type="FunFam" id="3.30.930.10:FF:000130">
    <property type="entry name" value="Phenylalanine--tRNA ligase beta subunit"/>
    <property type="match status" value="1"/>
</dbReference>
<dbReference type="PROSITE" id="PS51447">
    <property type="entry name" value="FDX_ACB"/>
    <property type="match status" value="1"/>
</dbReference>
<dbReference type="NCBIfam" id="TIGR00472">
    <property type="entry name" value="pheT_bact"/>
    <property type="match status" value="1"/>
</dbReference>
<evidence type="ECO:0000256" key="5">
    <source>
        <dbReference type="ARBA" id="ARBA00022555"/>
    </source>
</evidence>
<comment type="catalytic activity">
    <reaction evidence="14 15">
        <text>tRNA(Phe) + L-phenylalanine + ATP = L-phenylalanyl-tRNA(Phe) + AMP + diphosphate + H(+)</text>
        <dbReference type="Rhea" id="RHEA:19413"/>
        <dbReference type="Rhea" id="RHEA-COMP:9668"/>
        <dbReference type="Rhea" id="RHEA-COMP:9699"/>
        <dbReference type="ChEBI" id="CHEBI:15378"/>
        <dbReference type="ChEBI" id="CHEBI:30616"/>
        <dbReference type="ChEBI" id="CHEBI:33019"/>
        <dbReference type="ChEBI" id="CHEBI:58095"/>
        <dbReference type="ChEBI" id="CHEBI:78442"/>
        <dbReference type="ChEBI" id="CHEBI:78531"/>
        <dbReference type="ChEBI" id="CHEBI:456215"/>
        <dbReference type="EC" id="6.1.1.20"/>
    </reaction>
</comment>
<dbReference type="Gene3D" id="3.30.70.380">
    <property type="entry name" value="Ferrodoxin-fold anticodon-binding domain"/>
    <property type="match status" value="1"/>
</dbReference>
<dbReference type="SUPFAM" id="SSF55681">
    <property type="entry name" value="Class II aaRS and biotin synthetases"/>
    <property type="match status" value="1"/>
</dbReference>
<evidence type="ECO:0000259" key="20">
    <source>
        <dbReference type="PROSITE" id="PS51483"/>
    </source>
</evidence>
<dbReference type="Pfam" id="PF03483">
    <property type="entry name" value="B3_4"/>
    <property type="match status" value="1"/>
</dbReference>
<dbReference type="GO" id="GO:0004826">
    <property type="term" value="F:phenylalanine-tRNA ligase activity"/>
    <property type="evidence" value="ECO:0007669"/>
    <property type="project" value="UniProtKB-UniRule"/>
</dbReference>
<keyword evidence="6 15" id="KW-0436">Ligase</keyword>
<name>A0AAC9HS33_9PSEU</name>
<dbReference type="InterPro" id="IPR009061">
    <property type="entry name" value="DNA-bd_dom_put_sf"/>
</dbReference>
<evidence type="ECO:0000256" key="12">
    <source>
        <dbReference type="ARBA" id="ARBA00022917"/>
    </source>
</evidence>
<keyword evidence="22" id="KW-1185">Reference proteome</keyword>
<evidence type="ECO:0000259" key="19">
    <source>
        <dbReference type="PROSITE" id="PS51447"/>
    </source>
</evidence>
<evidence type="ECO:0000256" key="16">
    <source>
        <dbReference type="PROSITE-ProRule" id="PRU00209"/>
    </source>
</evidence>
<keyword evidence="9 15" id="KW-0067">ATP-binding</keyword>
<dbReference type="InterPro" id="IPR012340">
    <property type="entry name" value="NA-bd_OB-fold"/>
</dbReference>
<keyword evidence="12 15" id="KW-0648">Protein biosynthesis</keyword>
<dbReference type="Pfam" id="PF01588">
    <property type="entry name" value="tRNA_bind"/>
    <property type="match status" value="1"/>
</dbReference>
<dbReference type="InterPro" id="IPR041616">
    <property type="entry name" value="PheRS_beta_core"/>
</dbReference>
<dbReference type="InterPro" id="IPR045060">
    <property type="entry name" value="Phe-tRNA-ligase_IIc_bsu"/>
</dbReference>
<evidence type="ECO:0000256" key="2">
    <source>
        <dbReference type="ARBA" id="ARBA00008653"/>
    </source>
</evidence>
<evidence type="ECO:0000256" key="9">
    <source>
        <dbReference type="ARBA" id="ARBA00022840"/>
    </source>
</evidence>
<dbReference type="SMART" id="SM00873">
    <property type="entry name" value="B3_4"/>
    <property type="match status" value="1"/>
</dbReference>
<keyword evidence="13 15" id="KW-0030">Aminoacyl-tRNA synthetase</keyword>
<keyword evidence="7 15" id="KW-0479">Metal-binding</keyword>
<feature type="binding site" evidence="15">
    <location>
        <position position="506"/>
    </location>
    <ligand>
        <name>Mg(2+)</name>
        <dbReference type="ChEBI" id="CHEBI:18420"/>
        <note>shared with alpha subunit</note>
    </ligand>
</feature>
<sequence>MRIPVSWLVQHLVEPPADITPEQLAEAFVRIGLEVESVDTLGPVTGPLVIGRVVEIEQLTEFKKPIRFCRVEVGSLGQPAGDATAGGADNDADRPFEGDPNPAVRESGGEPDIRGIVCGASNFVEGDLVVVALPGAVLPGDFVISSRKTYGRISDGMICSAKELNLGDDHSGILVLPSGTAVPGTDAVEKLGLTDSVIELAITPDRGYCFSLRGLAREMACALDLSFADPAVLDLPESDGDAWPVRIEDETACSRFVFRRITGLDPTTPTPWVIRRRLMLSGIRSISLTVDLTNYVMLEVGQPLHAYDASKVRGTVVVRKAVEGEKLETLDGQTRTLDPDDIVICDDTGPIGLAGVMGGAKTEIGPTSTDILIEAASFDAANVARMVRRHKLPSEAAKRFERVVDPALPAVAAERVVKTLLHWAEGGLHRGRTDVGDPQVPAAVTMPLALPDEVAGVRYARGVTARRLQQIGCRVEVGTTDDGTAVVKATPPTWRSDLVQAADLVEEVLRLEGYHTIPSILPSVPVGRGLSDGQRRRRAVSRAMASAGYTEILPFPFAGKADWDALNLPADDARRRTMRLANPLEADRGEMVTTLLPGLLDAVVRNVARGHRDLALFHIGQVVQPTEEQAPMPQVGVTQRPSDEQIAALFAALPPQPLHVASVLAGKRELSGWWGAGRIADWSDAVSVALLVAETAGVELQVAPGDLAPWHPGRCARFSVDGTVVGHAGELHPKVVEALGLPKRTCAMELDLDAIPLTDRRPSPKISAYPPVLLDLALVVDSTVPAAAVTDAVRAGAGELIEDVRLFDVFTGEQVGEGKRSLAFSLRFRAPDRTLTVEEATAARDAAVAEATSRVGAELRS</sequence>
<dbReference type="Gene3D" id="2.40.50.140">
    <property type="entry name" value="Nucleic acid-binding proteins"/>
    <property type="match status" value="2"/>
</dbReference>
<comment type="subcellular location">
    <subcellularLocation>
        <location evidence="1 15">Cytoplasm</location>
    </subcellularLocation>
</comment>
<evidence type="ECO:0000256" key="8">
    <source>
        <dbReference type="ARBA" id="ARBA00022741"/>
    </source>
</evidence>
<evidence type="ECO:0000256" key="7">
    <source>
        <dbReference type="ARBA" id="ARBA00022723"/>
    </source>
</evidence>
<dbReference type="InterPro" id="IPR045864">
    <property type="entry name" value="aa-tRNA-synth_II/BPL/LPL"/>
</dbReference>
<evidence type="ECO:0000256" key="10">
    <source>
        <dbReference type="ARBA" id="ARBA00022842"/>
    </source>
</evidence>